<sequence>MGFSCLNVGSARMKVGFECANVALRLLSA</sequence>
<accession>A0ABS4PNX5</accession>
<proteinExistence type="predicted"/>
<evidence type="ECO:0000313" key="2">
    <source>
        <dbReference type="Proteomes" id="UP000741013"/>
    </source>
</evidence>
<name>A0ABS4PNX5_9PSEU</name>
<dbReference type="EMBL" id="JAGGMS010000001">
    <property type="protein sequence ID" value="MBP2181139.1"/>
    <property type="molecule type" value="Genomic_DNA"/>
</dbReference>
<organism evidence="1 2">
    <name type="scientific">Amycolatopsis magusensis</name>
    <dbReference type="NCBI Taxonomy" id="882444"/>
    <lineage>
        <taxon>Bacteria</taxon>
        <taxon>Bacillati</taxon>
        <taxon>Actinomycetota</taxon>
        <taxon>Actinomycetes</taxon>
        <taxon>Pseudonocardiales</taxon>
        <taxon>Pseudonocardiaceae</taxon>
        <taxon>Amycolatopsis</taxon>
    </lineage>
</organism>
<comment type="caution">
    <text evidence="1">The sequence shown here is derived from an EMBL/GenBank/DDBJ whole genome shotgun (WGS) entry which is preliminary data.</text>
</comment>
<reference evidence="1 2" key="1">
    <citation type="submission" date="2021-03" db="EMBL/GenBank/DDBJ databases">
        <title>Sequencing the genomes of 1000 actinobacteria strains.</title>
        <authorList>
            <person name="Klenk H.-P."/>
        </authorList>
    </citation>
    <scope>NUCLEOTIDE SEQUENCE [LARGE SCALE GENOMIC DNA]</scope>
    <source>
        <strain evidence="1 2">DSM 45510</strain>
    </source>
</reference>
<keyword evidence="2" id="KW-1185">Reference proteome</keyword>
<evidence type="ECO:0000313" key="1">
    <source>
        <dbReference type="EMBL" id="MBP2181139.1"/>
    </source>
</evidence>
<dbReference type="Proteomes" id="UP000741013">
    <property type="component" value="Unassembled WGS sequence"/>
</dbReference>
<protein>
    <submittedName>
        <fullName evidence="1">Uncharacterized protein</fullName>
    </submittedName>
</protein>
<gene>
    <name evidence="1" type="ORF">JOM49_002665</name>
</gene>